<protein>
    <submittedName>
        <fullName evidence="2">Uncharacterized protein</fullName>
    </submittedName>
</protein>
<dbReference type="InterPro" id="IPR002110">
    <property type="entry name" value="Ankyrin_rpt"/>
</dbReference>
<proteinExistence type="predicted"/>
<sequence length="307" mass="35454">MLNIKYLLKQTVPSKFYSSSFPTSASNDFQLHFSLQRIVHSNRNTFKGNITGKWIFASTALHAGCFNGNLEIVQYLVAHGADYFIKSQALETPLVNLENHNHIRQYFQNYLILGYSNPMSDLPDKPILEETTLIVDCVWEYMILNQRRSQLISSDESEILQKSLIIEPDQQFKCEIRLTAPDSFYRISMAQFLSSSTNKDEDNSAWIVDLSLDFITDQNLIYNLQTFSFMNHEGAIMGYIRWIPKLVSNNEQDKDKIKIIDKFSPMTNLNPIPLTRKYFERVTNASSGNLSKTDEFVEDGLLMMQPR</sequence>
<dbReference type="InterPro" id="IPR036770">
    <property type="entry name" value="Ankyrin_rpt-contain_sf"/>
</dbReference>
<keyword evidence="1" id="KW-0040">ANK repeat</keyword>
<comment type="caution">
    <text evidence="2">The sequence shown here is derived from an EMBL/GenBank/DDBJ whole genome shotgun (WGS) entry which is preliminary data.</text>
</comment>
<dbReference type="Pfam" id="PF00023">
    <property type="entry name" value="Ank"/>
    <property type="match status" value="1"/>
</dbReference>
<organism evidence="2 3">
    <name type="scientific">Rotaria magnacalcarata</name>
    <dbReference type="NCBI Taxonomy" id="392030"/>
    <lineage>
        <taxon>Eukaryota</taxon>
        <taxon>Metazoa</taxon>
        <taxon>Spiralia</taxon>
        <taxon>Gnathifera</taxon>
        <taxon>Rotifera</taxon>
        <taxon>Eurotatoria</taxon>
        <taxon>Bdelloidea</taxon>
        <taxon>Philodinida</taxon>
        <taxon>Philodinidae</taxon>
        <taxon>Rotaria</taxon>
    </lineage>
</organism>
<evidence type="ECO:0000313" key="2">
    <source>
        <dbReference type="EMBL" id="CAF3884075.1"/>
    </source>
</evidence>
<evidence type="ECO:0000256" key="1">
    <source>
        <dbReference type="PROSITE-ProRule" id="PRU00023"/>
    </source>
</evidence>
<reference evidence="2" key="1">
    <citation type="submission" date="2021-02" db="EMBL/GenBank/DDBJ databases">
        <authorList>
            <person name="Nowell W R."/>
        </authorList>
    </citation>
    <scope>NUCLEOTIDE SEQUENCE</scope>
</reference>
<dbReference type="EMBL" id="CAJOBF010000887">
    <property type="protein sequence ID" value="CAF3884075.1"/>
    <property type="molecule type" value="Genomic_DNA"/>
</dbReference>
<evidence type="ECO:0000313" key="3">
    <source>
        <dbReference type="Proteomes" id="UP000663842"/>
    </source>
</evidence>
<feature type="repeat" description="ANK" evidence="1">
    <location>
        <begin position="56"/>
        <end position="88"/>
    </location>
</feature>
<gene>
    <name evidence="2" type="ORF">UXM345_LOCUS9633</name>
</gene>
<dbReference type="SUPFAM" id="SSF48403">
    <property type="entry name" value="Ankyrin repeat"/>
    <property type="match status" value="1"/>
</dbReference>
<dbReference type="Gene3D" id="1.25.40.20">
    <property type="entry name" value="Ankyrin repeat-containing domain"/>
    <property type="match status" value="1"/>
</dbReference>
<dbReference type="PROSITE" id="PS50088">
    <property type="entry name" value="ANK_REPEAT"/>
    <property type="match status" value="1"/>
</dbReference>
<dbReference type="AlphaFoldDB" id="A0A819GMM3"/>
<accession>A0A819GMM3</accession>
<name>A0A819GMM3_9BILA</name>
<dbReference type="PROSITE" id="PS50297">
    <property type="entry name" value="ANK_REP_REGION"/>
    <property type="match status" value="1"/>
</dbReference>
<dbReference type="Proteomes" id="UP000663842">
    <property type="component" value="Unassembled WGS sequence"/>
</dbReference>